<dbReference type="VEuPathDB" id="FungiDB:RhiirFUN_008352"/>
<protein>
    <submittedName>
        <fullName evidence="1">Uncharacterized protein</fullName>
    </submittedName>
</protein>
<evidence type="ECO:0000313" key="2">
    <source>
        <dbReference type="Proteomes" id="UP000018888"/>
    </source>
</evidence>
<dbReference type="EMBL" id="AUPC02000036">
    <property type="protein sequence ID" value="POG77889.1"/>
    <property type="molecule type" value="Genomic_DNA"/>
</dbReference>
<accession>A0A2P4QJR4</accession>
<reference evidence="1 2" key="2">
    <citation type="journal article" date="2018" name="New Phytol.">
        <title>High intraspecific genome diversity in the model arbuscular mycorrhizal symbiont Rhizophagus irregularis.</title>
        <authorList>
            <person name="Chen E.C.H."/>
            <person name="Morin E."/>
            <person name="Beaudet D."/>
            <person name="Noel J."/>
            <person name="Yildirir G."/>
            <person name="Ndikumana S."/>
            <person name="Charron P."/>
            <person name="St-Onge C."/>
            <person name="Giorgi J."/>
            <person name="Kruger M."/>
            <person name="Marton T."/>
            <person name="Ropars J."/>
            <person name="Grigoriev I.V."/>
            <person name="Hainaut M."/>
            <person name="Henrissat B."/>
            <person name="Roux C."/>
            <person name="Martin F."/>
            <person name="Corradi N."/>
        </authorList>
    </citation>
    <scope>NUCLEOTIDE SEQUENCE [LARGE SCALE GENOMIC DNA]</scope>
    <source>
        <strain evidence="1 2">DAOM 197198</strain>
    </source>
</reference>
<reference evidence="1 2" key="1">
    <citation type="journal article" date="2013" name="Proc. Natl. Acad. Sci. U.S.A.">
        <title>Genome of an arbuscular mycorrhizal fungus provides insight into the oldest plant symbiosis.</title>
        <authorList>
            <person name="Tisserant E."/>
            <person name="Malbreil M."/>
            <person name="Kuo A."/>
            <person name="Kohler A."/>
            <person name="Symeonidi A."/>
            <person name="Balestrini R."/>
            <person name="Charron P."/>
            <person name="Duensing N."/>
            <person name="Frei Dit Frey N."/>
            <person name="Gianinazzi-Pearson V."/>
            <person name="Gilbert L.B."/>
            <person name="Handa Y."/>
            <person name="Herr J.R."/>
            <person name="Hijri M."/>
            <person name="Koul R."/>
            <person name="Kawaguchi M."/>
            <person name="Krajinski F."/>
            <person name="Lammers P.J."/>
            <person name="Masclaux F.G."/>
            <person name="Murat C."/>
            <person name="Morin E."/>
            <person name="Ndikumana S."/>
            <person name="Pagni M."/>
            <person name="Petitpierre D."/>
            <person name="Requena N."/>
            <person name="Rosikiewicz P."/>
            <person name="Riley R."/>
            <person name="Saito K."/>
            <person name="San Clemente H."/>
            <person name="Shapiro H."/>
            <person name="van Tuinen D."/>
            <person name="Becard G."/>
            <person name="Bonfante P."/>
            <person name="Paszkowski U."/>
            <person name="Shachar-Hill Y.Y."/>
            <person name="Tuskan G.A."/>
            <person name="Young P.W."/>
            <person name="Sanders I.R."/>
            <person name="Henrissat B."/>
            <person name="Rensing S.A."/>
            <person name="Grigoriev I.V."/>
            <person name="Corradi N."/>
            <person name="Roux C."/>
            <person name="Martin F."/>
        </authorList>
    </citation>
    <scope>NUCLEOTIDE SEQUENCE [LARGE SCALE GENOMIC DNA]</scope>
    <source>
        <strain evidence="1 2">DAOM 197198</strain>
    </source>
</reference>
<evidence type="ECO:0000313" key="1">
    <source>
        <dbReference type="EMBL" id="POG77889.1"/>
    </source>
</evidence>
<sequence>MSINCCLNDENFAITILDNKQTHKPSFRCLCNGKDSGIQQSASAAINNTYKQVFRKNKTEYSGMVVMGFDDEIIINELLSDILFIPIFIRINRILIVVSQIGISSHKGCYGAGPGFLSTLITKYKGKQSLFVQSIEDNCNLDVYDGDINQYHNKGITPDEIWKSINILNKFDGTALFGITNSYVQQELDKLRNNSITCTSNDWNDIDKLNIIFRQQIKTRKIASPFSDWSKLFKNWYEQNNTIIQFPNILFQIYPANYQFQEKELGAWRAMFRASGCINITPFTKKQHMIEFWTKAPDPCLLYTSRCAVSYTHLDVYKRQPDDRGIDGKIRILSIIAENFTYKKLKEKLKVGNDIVNFARKHARLYGPGVPTLVKTKRTVKRMSEVKEKQFLMFFQDRSIVTQSSYRVDKNGLPILYMRDQKIKLWKKFEETFPNGMKKTSFMGRLANCSNIKYRDDIGGLCLTCNDYGYIPFELYFVLQKIDALKRHLRCGYERELVVNANGTTKHDSCISHCLPYAFGNCLENHNSRCSECDQFFEFFEFMHLHIKEDQIATLEETKEHLQYYLAHSTQKIYLNSQFKATLASLDEDGALFVADYKMRILPRSARETKAEFFGKRGWTLHTILMFRKKENCEELEIRAYDHWSTDTKQNAWFTASSFEAFLEPGEAKTTIDSHHAAIAHSIRRYVRIGYDVREGKDIVEAAKHLSSKSLANLEPDRDQLGSNVKKIKGISNLFYWKWPVSGEMIDTDTVDPIVPEFMDNNNENDELEDANSIDVKFQFTMGWALKSNQKFGGKGKGKRMKKKVKELLKSFFLNRNLNQKDKMLAKDMYNELMKFVESGELEAEDVPKITTIQNWISTYARTFKEQATENMVKDIRDESSL</sequence>
<name>A0A2P4QJR4_RHIID</name>
<gene>
    <name evidence="1" type="ORF">GLOIN_2v1767205</name>
</gene>
<dbReference type="AlphaFoldDB" id="A0A2P4QJR4"/>
<organism evidence="1 2">
    <name type="scientific">Rhizophagus irregularis (strain DAOM 181602 / DAOM 197198 / MUCL 43194)</name>
    <name type="common">Arbuscular mycorrhizal fungus</name>
    <name type="synonym">Glomus intraradices</name>
    <dbReference type="NCBI Taxonomy" id="747089"/>
    <lineage>
        <taxon>Eukaryota</taxon>
        <taxon>Fungi</taxon>
        <taxon>Fungi incertae sedis</taxon>
        <taxon>Mucoromycota</taxon>
        <taxon>Glomeromycotina</taxon>
        <taxon>Glomeromycetes</taxon>
        <taxon>Glomerales</taxon>
        <taxon>Glomeraceae</taxon>
        <taxon>Rhizophagus</taxon>
    </lineage>
</organism>
<proteinExistence type="predicted"/>
<keyword evidence="2" id="KW-1185">Reference proteome</keyword>
<dbReference type="Proteomes" id="UP000018888">
    <property type="component" value="Unassembled WGS sequence"/>
</dbReference>
<comment type="caution">
    <text evidence="1">The sequence shown here is derived from an EMBL/GenBank/DDBJ whole genome shotgun (WGS) entry which is preliminary data.</text>
</comment>